<dbReference type="EMBL" id="SAYD01000018">
    <property type="protein sequence ID" value="TXJ38418.1"/>
    <property type="molecule type" value="Genomic_DNA"/>
</dbReference>
<dbReference type="Proteomes" id="UP000325002">
    <property type="component" value="Unassembled WGS sequence"/>
</dbReference>
<dbReference type="InterPro" id="IPR003607">
    <property type="entry name" value="HD/PDEase_dom"/>
</dbReference>
<reference evidence="3" key="2">
    <citation type="submission" date="2019-01" db="EMBL/GenBank/DDBJ databases">
        <authorList>
            <person name="Thorell K."/>
        </authorList>
    </citation>
    <scope>NUCLEOTIDE SEQUENCE</scope>
    <source>
        <strain evidence="3">PC3997IV</strain>
        <strain evidence="2">PC4597II</strain>
    </source>
</reference>
<dbReference type="Pfam" id="PF01966">
    <property type="entry name" value="HD"/>
    <property type="match status" value="1"/>
</dbReference>
<proteinExistence type="predicted"/>
<dbReference type="CDD" id="cd00077">
    <property type="entry name" value="HDc"/>
    <property type="match status" value="1"/>
</dbReference>
<protein>
    <submittedName>
        <fullName evidence="3">HD domain-containing protein</fullName>
    </submittedName>
</protein>
<sequence length="485" mass="56851">MDINIEEITSKFEELNLNEVNDIKDYLISHNIPLFRLDREKGIVEFNTEQLSLILDNPKYANIKLYIPKNFKVFVQEFKTIKENAKANLLNSNYKFKTPKECEEELDKRIKEIGKMTYKDKLSIIETYDKELKEVKVDEKHVINKNTAQRIVNAGNDVGLIAKVTMFESMKKIKDNEISQDQAKIENQEITETTSSLVTTIVNMLSYNTETQKVFTELRNYSDGGVMAHSNRVFISYVNFLTFYNNLVNRRQLVHKIRTTYQKIYKKHYDKMVENLDGKYRLYDNLETVEDAIDQGIKSVEEKEMYSYSVGALLHDVGKVKDLDYFESGEGRDYERIKKHLFNSYKLVSQTSEYPLEVILTVALHHEYYGLGYGPYEKLHKLKVEKYASFQIPRIMSYDAKAIDECEAFAYFPAKMLEIIDVYDALMDPARKYRGGKTFTPEESLNIMREEFIEKHLKLDPILYDVFVEFLSNSIEKDLMSSKLN</sequence>
<dbReference type="InterPro" id="IPR006674">
    <property type="entry name" value="HD_domain"/>
</dbReference>
<evidence type="ECO:0000259" key="1">
    <source>
        <dbReference type="Pfam" id="PF01966"/>
    </source>
</evidence>
<dbReference type="EMBL" id="SAYA01000023">
    <property type="protein sequence ID" value="TXJ24083.1"/>
    <property type="molecule type" value="Genomic_DNA"/>
</dbReference>
<dbReference type="PANTHER" id="PTHR43155">
    <property type="entry name" value="CYCLIC DI-GMP PHOSPHODIESTERASE PA4108-RELATED"/>
    <property type="match status" value="1"/>
</dbReference>
<name>A0A5C8CQE1_9SPIR</name>
<dbReference type="Proteomes" id="UP000324336">
    <property type="component" value="Unassembled WGS sequence"/>
</dbReference>
<comment type="caution">
    <text evidence="3">The sequence shown here is derived from an EMBL/GenBank/DDBJ whole genome shotgun (WGS) entry which is preliminary data.</text>
</comment>
<accession>A0A5C8CQE1</accession>
<evidence type="ECO:0000313" key="5">
    <source>
        <dbReference type="Proteomes" id="UP000325002"/>
    </source>
</evidence>
<dbReference type="PANTHER" id="PTHR43155:SF2">
    <property type="entry name" value="CYCLIC DI-GMP PHOSPHODIESTERASE PA4108"/>
    <property type="match status" value="1"/>
</dbReference>
<evidence type="ECO:0000313" key="4">
    <source>
        <dbReference type="Proteomes" id="UP000324336"/>
    </source>
</evidence>
<feature type="domain" description="HD" evidence="1">
    <location>
        <begin position="309"/>
        <end position="369"/>
    </location>
</feature>
<evidence type="ECO:0000313" key="2">
    <source>
        <dbReference type="EMBL" id="TXJ24083.1"/>
    </source>
</evidence>
<gene>
    <name evidence="2" type="ORF">EPJ73_09510</name>
    <name evidence="3" type="ORF">EPJ81_04520</name>
</gene>
<dbReference type="AlphaFoldDB" id="A0A5C8CQE1"/>
<dbReference type="SUPFAM" id="SSF109604">
    <property type="entry name" value="HD-domain/PDEase-like"/>
    <property type="match status" value="1"/>
</dbReference>
<dbReference type="Gene3D" id="1.10.3210.10">
    <property type="entry name" value="Hypothetical protein af1432"/>
    <property type="match status" value="1"/>
</dbReference>
<organism evidence="3 5">
    <name type="scientific">Brachyspira aalborgi</name>
    <dbReference type="NCBI Taxonomy" id="29522"/>
    <lineage>
        <taxon>Bacteria</taxon>
        <taxon>Pseudomonadati</taxon>
        <taxon>Spirochaetota</taxon>
        <taxon>Spirochaetia</taxon>
        <taxon>Brachyspirales</taxon>
        <taxon>Brachyspiraceae</taxon>
        <taxon>Brachyspira</taxon>
    </lineage>
</organism>
<dbReference type="RefSeq" id="WP_147546329.1">
    <property type="nucleotide sequence ID" value="NZ_SAXV01000020.1"/>
</dbReference>
<evidence type="ECO:0000313" key="3">
    <source>
        <dbReference type="EMBL" id="TXJ38418.1"/>
    </source>
</evidence>
<reference evidence="4 5" key="1">
    <citation type="journal article" date="1992" name="Lakartidningen">
        <title>[Penicillin V and not amoxicillin is the first choice preparation in acute otitis].</title>
        <authorList>
            <person name="Kamme C."/>
            <person name="Lundgren K."/>
            <person name="Prellner K."/>
        </authorList>
    </citation>
    <scope>NUCLEOTIDE SEQUENCE [LARGE SCALE GENOMIC DNA]</scope>
    <source>
        <strain evidence="3 5">PC3997IV</strain>
        <strain evidence="2 4">PC4597II</strain>
    </source>
</reference>